<evidence type="ECO:0000256" key="4">
    <source>
        <dbReference type="ARBA" id="ARBA00022833"/>
    </source>
</evidence>
<dbReference type="PANTHER" id="PTHR37326:SF2">
    <property type="entry name" value="SUCCINYLGLUTAMATE DESUCCINYLASE_ASPARTOACYLASE FAMILY PROTEIN"/>
    <property type="match status" value="1"/>
</dbReference>
<dbReference type="PANTHER" id="PTHR37326">
    <property type="entry name" value="BLL3975 PROTEIN"/>
    <property type="match status" value="1"/>
</dbReference>
<evidence type="ECO:0000313" key="7">
    <source>
        <dbReference type="EMBL" id="MFC5526362.1"/>
    </source>
</evidence>
<dbReference type="CDD" id="cd06251">
    <property type="entry name" value="M14_ASTE_ASPA-like"/>
    <property type="match status" value="1"/>
</dbReference>
<name>A0ABW0QS48_9GAMM</name>
<dbReference type="InterPro" id="IPR055438">
    <property type="entry name" value="AstE_AspA_cat"/>
</dbReference>
<feature type="region of interest" description="Disordered" evidence="5">
    <location>
        <begin position="343"/>
        <end position="366"/>
    </location>
</feature>
<dbReference type="EMBL" id="JBHSNF010000002">
    <property type="protein sequence ID" value="MFC5526362.1"/>
    <property type="molecule type" value="Genomic_DNA"/>
</dbReference>
<dbReference type="RefSeq" id="WP_377319962.1">
    <property type="nucleotide sequence ID" value="NZ_JBHSNF010000002.1"/>
</dbReference>
<dbReference type="Gene3D" id="3.40.630.10">
    <property type="entry name" value="Zn peptidases"/>
    <property type="match status" value="1"/>
</dbReference>
<evidence type="ECO:0000313" key="8">
    <source>
        <dbReference type="Proteomes" id="UP001596114"/>
    </source>
</evidence>
<comment type="caution">
    <text evidence="7">The sequence shown here is derived from an EMBL/GenBank/DDBJ whole genome shotgun (WGS) entry which is preliminary data.</text>
</comment>
<feature type="compositionally biased region" description="Basic and acidic residues" evidence="5">
    <location>
        <begin position="343"/>
        <end position="354"/>
    </location>
</feature>
<evidence type="ECO:0000256" key="5">
    <source>
        <dbReference type="SAM" id="MobiDB-lite"/>
    </source>
</evidence>
<dbReference type="Proteomes" id="UP001596114">
    <property type="component" value="Unassembled WGS sequence"/>
</dbReference>
<feature type="domain" description="Succinylglutamate desuccinylase/Aspartoacylase catalytic" evidence="6">
    <location>
        <begin position="65"/>
        <end position="245"/>
    </location>
</feature>
<keyword evidence="4" id="KW-0862">Zinc</keyword>
<sequence>MSRGAKQGATGAAAGAGRKRARVAFEIGDRSIPAGTRRTVELPVSLLANHVPVNLPVHVIHGARPGPVIFLSAAVHGDEIIGVEIIRRVLRSPSLNRLAGTLLAIPIVNVYGFLNQSRYLPDRRDLNRCFPGSERGSLAAQLANLFLNEVVRRCEFGIDLHSAALHRMNLPQIRASRSRSEHLSALARAFGAPITLSAPPREGSLRAAAEAIGVETLIYEAGEALRFDELPVRAGVRGILGVLQYLHMLPSRPVSGKRRLPLEALESHWVRAPRGGLFRAFKTIGVAVEKGDLLGIVSDPFGDVDVEVLASTKGLVIGRSNLPIVNKGDALLHVAHLRDPGGAEEHVGEVHDSLGSDPLLDEDENP</sequence>
<gene>
    <name evidence="7" type="ORF">ACFPPA_11525</name>
</gene>
<evidence type="ECO:0000256" key="2">
    <source>
        <dbReference type="ARBA" id="ARBA00022723"/>
    </source>
</evidence>
<keyword evidence="3" id="KW-0378">Hydrolase</keyword>
<dbReference type="SUPFAM" id="SSF53187">
    <property type="entry name" value="Zn-dependent exopeptidases"/>
    <property type="match status" value="1"/>
</dbReference>
<accession>A0ABW0QS48</accession>
<reference evidence="8" key="1">
    <citation type="journal article" date="2019" name="Int. J. Syst. Evol. Microbiol.">
        <title>The Global Catalogue of Microorganisms (GCM) 10K type strain sequencing project: providing services to taxonomists for standard genome sequencing and annotation.</title>
        <authorList>
            <consortium name="The Broad Institute Genomics Platform"/>
            <consortium name="The Broad Institute Genome Sequencing Center for Infectious Disease"/>
            <person name="Wu L."/>
            <person name="Ma J."/>
        </authorList>
    </citation>
    <scope>NUCLEOTIDE SEQUENCE [LARGE SCALE GENOMIC DNA]</scope>
    <source>
        <strain evidence="8">CGMCC 1.16619</strain>
    </source>
</reference>
<evidence type="ECO:0000259" key="6">
    <source>
        <dbReference type="Pfam" id="PF24827"/>
    </source>
</evidence>
<dbReference type="Pfam" id="PF24827">
    <property type="entry name" value="AstE_AspA_cat"/>
    <property type="match status" value="1"/>
</dbReference>
<dbReference type="InterPro" id="IPR043795">
    <property type="entry name" value="N-alpha-Ac-DABA-like"/>
</dbReference>
<keyword evidence="8" id="KW-1185">Reference proteome</keyword>
<evidence type="ECO:0000256" key="1">
    <source>
        <dbReference type="ARBA" id="ARBA00001947"/>
    </source>
</evidence>
<keyword evidence="2" id="KW-0479">Metal-binding</keyword>
<evidence type="ECO:0000256" key="3">
    <source>
        <dbReference type="ARBA" id="ARBA00022801"/>
    </source>
</evidence>
<comment type="cofactor">
    <cofactor evidence="1">
        <name>Zn(2+)</name>
        <dbReference type="ChEBI" id="CHEBI:29105"/>
    </cofactor>
</comment>
<dbReference type="InterPro" id="IPR053138">
    <property type="entry name" value="N-alpha-Ac-DABA_deacetylase"/>
</dbReference>
<protein>
    <submittedName>
        <fullName evidence="7">Succinylglutamate desuccinylase/aspartoacylase family protein</fullName>
    </submittedName>
</protein>
<dbReference type="PIRSF" id="PIRSF039012">
    <property type="entry name" value="ASP"/>
    <property type="match status" value="1"/>
</dbReference>
<organism evidence="7 8">
    <name type="scientific">Rhodanobacter ginsengisoli</name>
    <dbReference type="NCBI Taxonomy" id="418646"/>
    <lineage>
        <taxon>Bacteria</taxon>
        <taxon>Pseudomonadati</taxon>
        <taxon>Pseudomonadota</taxon>
        <taxon>Gammaproteobacteria</taxon>
        <taxon>Lysobacterales</taxon>
        <taxon>Rhodanobacteraceae</taxon>
        <taxon>Rhodanobacter</taxon>
    </lineage>
</organism>
<proteinExistence type="predicted"/>